<name>A0A919YSN0_9BACL</name>
<dbReference type="AlphaFoldDB" id="A0A919YSN0"/>
<feature type="signal peptide" evidence="6">
    <location>
        <begin position="1"/>
        <end position="21"/>
    </location>
</feature>
<organism evidence="7 8">
    <name type="scientific">Paenibacillus montaniterrae</name>
    <dbReference type="NCBI Taxonomy" id="429341"/>
    <lineage>
        <taxon>Bacteria</taxon>
        <taxon>Bacillati</taxon>
        <taxon>Bacillota</taxon>
        <taxon>Bacilli</taxon>
        <taxon>Bacillales</taxon>
        <taxon>Paenibacillaceae</taxon>
        <taxon>Paenibacillus</taxon>
    </lineage>
</organism>
<dbReference type="RefSeq" id="WP_246563932.1">
    <property type="nucleotide sequence ID" value="NZ_BOSE01000014.1"/>
</dbReference>
<dbReference type="PROSITE" id="PS51257">
    <property type="entry name" value="PROKAR_LIPOPROTEIN"/>
    <property type="match status" value="1"/>
</dbReference>
<keyword evidence="5" id="KW-0449">Lipoprotein</keyword>
<dbReference type="Proteomes" id="UP000683139">
    <property type="component" value="Unassembled WGS sequence"/>
</dbReference>
<evidence type="ECO:0000256" key="2">
    <source>
        <dbReference type="ARBA" id="ARBA00022729"/>
    </source>
</evidence>
<evidence type="ECO:0000313" key="7">
    <source>
        <dbReference type="EMBL" id="GIP19348.1"/>
    </source>
</evidence>
<proteinExistence type="predicted"/>
<dbReference type="InterPro" id="IPR050490">
    <property type="entry name" value="Bact_solute-bd_prot1"/>
</dbReference>
<reference evidence="7" key="1">
    <citation type="submission" date="2021-03" db="EMBL/GenBank/DDBJ databases">
        <title>Antimicrobial resistance genes in bacteria isolated from Japanese honey, and their potential for conferring macrolide and lincosamide resistance in the American foulbrood pathogen Paenibacillus larvae.</title>
        <authorList>
            <person name="Okamoto M."/>
            <person name="Kumagai M."/>
            <person name="Kanamori H."/>
            <person name="Takamatsu D."/>
        </authorList>
    </citation>
    <scope>NUCLEOTIDE SEQUENCE</scope>
    <source>
        <strain evidence="7">J40TS1</strain>
    </source>
</reference>
<evidence type="ECO:0000256" key="1">
    <source>
        <dbReference type="ARBA" id="ARBA00022475"/>
    </source>
</evidence>
<comment type="caution">
    <text evidence="7">The sequence shown here is derived from an EMBL/GenBank/DDBJ whole genome shotgun (WGS) entry which is preliminary data.</text>
</comment>
<keyword evidence="4" id="KW-0564">Palmitate</keyword>
<evidence type="ECO:0000256" key="4">
    <source>
        <dbReference type="ARBA" id="ARBA00023139"/>
    </source>
</evidence>
<keyword evidence="1" id="KW-1003">Cell membrane</keyword>
<dbReference type="Gene3D" id="3.40.190.10">
    <property type="entry name" value="Periplasmic binding protein-like II"/>
    <property type="match status" value="2"/>
</dbReference>
<sequence>MKMTQLFTTALAGCLITVALAGCAGGGNNDNNSSKNTNQSASSEKVKLTALVVKHSLTKDVNTMQWLNDLQDSVGVEIEWQQISADWDQKKSVLFASGEIPDLLFNATTDADYVQYQGLFEDLSPLINESATNISQMFNDHPEAKVLAETIDGKIYGVPRYRSVWPDTSPTMFINKTWLDNLGLELPTTWDELEDVLIAFRDGDPNQNGDTTDEIPMDFDKITSSYSPRLLLGSLGLPLSNYTQNGYFVEDGIVKNFLIDDRFKTLMIYLQKLYKEGLINQEVITQDYSKYQSLARGDGNIAKVGFTWGWESGDRFGNELRSQYVALPQLKQHSDSTHELYWSYDHYQIGYSGNAVAMSSKTKNKEAAMKFIDAMYDEKTSIEVLFGGMNDTDKGIKDNGDGTYQVLPPADAQLDPGTWKWTNSLADMGAFYIRDEMKQKLTLGEDMQRVVEEKSTYDQLLAKADVRINVYPQGFMKYSQEDINILAMNQANINHITDQSWAIWMTDASKDIEAEWNDYVKQVNNVGMKQNLEIRQKAYEAYLAQL</sequence>
<evidence type="ECO:0000256" key="6">
    <source>
        <dbReference type="SAM" id="SignalP"/>
    </source>
</evidence>
<dbReference type="PANTHER" id="PTHR43649">
    <property type="entry name" value="ARABINOSE-BINDING PROTEIN-RELATED"/>
    <property type="match status" value="1"/>
</dbReference>
<dbReference type="InterPro" id="IPR006059">
    <property type="entry name" value="SBP"/>
</dbReference>
<evidence type="ECO:0000256" key="5">
    <source>
        <dbReference type="ARBA" id="ARBA00023288"/>
    </source>
</evidence>
<evidence type="ECO:0000313" key="8">
    <source>
        <dbReference type="Proteomes" id="UP000683139"/>
    </source>
</evidence>
<dbReference type="Pfam" id="PF01547">
    <property type="entry name" value="SBP_bac_1"/>
    <property type="match status" value="1"/>
</dbReference>
<accession>A0A919YSN0</accession>
<feature type="chain" id="PRO_5039673115" evidence="6">
    <location>
        <begin position="22"/>
        <end position="546"/>
    </location>
</feature>
<keyword evidence="2 6" id="KW-0732">Signal</keyword>
<dbReference type="PANTHER" id="PTHR43649:SF33">
    <property type="entry name" value="POLYGALACTURONAN_RHAMNOGALACTURONAN-BINDING PROTEIN YTCQ"/>
    <property type="match status" value="1"/>
</dbReference>
<dbReference type="SUPFAM" id="SSF53850">
    <property type="entry name" value="Periplasmic binding protein-like II"/>
    <property type="match status" value="1"/>
</dbReference>
<keyword evidence="8" id="KW-1185">Reference proteome</keyword>
<evidence type="ECO:0000256" key="3">
    <source>
        <dbReference type="ARBA" id="ARBA00023136"/>
    </source>
</evidence>
<gene>
    <name evidence="7" type="ORF">J40TS1_49900</name>
</gene>
<protein>
    <submittedName>
        <fullName evidence="7">Sugar ABC transporter substrate-binding protein</fullName>
    </submittedName>
</protein>
<keyword evidence="3" id="KW-0472">Membrane</keyword>
<dbReference type="EMBL" id="BOSE01000014">
    <property type="protein sequence ID" value="GIP19348.1"/>
    <property type="molecule type" value="Genomic_DNA"/>
</dbReference>